<feature type="region of interest" description="Disordered" evidence="1">
    <location>
        <begin position="37"/>
        <end position="121"/>
    </location>
</feature>
<dbReference type="EMBL" id="JAESVG020000004">
    <property type="protein sequence ID" value="KAG8628270.1"/>
    <property type="molecule type" value="Genomic_DNA"/>
</dbReference>
<protein>
    <submittedName>
        <fullName evidence="2">Uncharacterized protein</fullName>
    </submittedName>
</protein>
<reference evidence="2" key="1">
    <citation type="submission" date="2021-07" db="EMBL/GenBank/DDBJ databases">
        <title>Elsinoe batatas strain:CRI-CJ2 Genome sequencing and assembly.</title>
        <authorList>
            <person name="Huang L."/>
        </authorList>
    </citation>
    <scope>NUCLEOTIDE SEQUENCE</scope>
    <source>
        <strain evidence="2">CRI-CJ2</strain>
    </source>
</reference>
<proteinExistence type="predicted"/>
<dbReference type="OrthoDB" id="5370011at2759"/>
<evidence type="ECO:0000313" key="3">
    <source>
        <dbReference type="Proteomes" id="UP000809789"/>
    </source>
</evidence>
<dbReference type="AlphaFoldDB" id="A0A8K0L6A5"/>
<feature type="region of interest" description="Disordered" evidence="1">
    <location>
        <begin position="244"/>
        <end position="279"/>
    </location>
</feature>
<organism evidence="2 3">
    <name type="scientific">Elsinoe batatas</name>
    <dbReference type="NCBI Taxonomy" id="2601811"/>
    <lineage>
        <taxon>Eukaryota</taxon>
        <taxon>Fungi</taxon>
        <taxon>Dikarya</taxon>
        <taxon>Ascomycota</taxon>
        <taxon>Pezizomycotina</taxon>
        <taxon>Dothideomycetes</taxon>
        <taxon>Dothideomycetidae</taxon>
        <taxon>Myriangiales</taxon>
        <taxon>Elsinoaceae</taxon>
        <taxon>Elsinoe</taxon>
    </lineage>
</organism>
<evidence type="ECO:0000256" key="1">
    <source>
        <dbReference type="SAM" id="MobiDB-lite"/>
    </source>
</evidence>
<feature type="region of interest" description="Disordered" evidence="1">
    <location>
        <begin position="1"/>
        <end position="23"/>
    </location>
</feature>
<accession>A0A8K0L6A5</accession>
<comment type="caution">
    <text evidence="2">The sequence shown here is derived from an EMBL/GenBank/DDBJ whole genome shotgun (WGS) entry which is preliminary data.</text>
</comment>
<feature type="compositionally biased region" description="Polar residues" evidence="1">
    <location>
        <begin position="110"/>
        <end position="119"/>
    </location>
</feature>
<feature type="compositionally biased region" description="Polar residues" evidence="1">
    <location>
        <begin position="42"/>
        <end position="68"/>
    </location>
</feature>
<dbReference type="Proteomes" id="UP000809789">
    <property type="component" value="Unassembled WGS sequence"/>
</dbReference>
<feature type="compositionally biased region" description="Polar residues" evidence="1">
    <location>
        <begin position="244"/>
        <end position="261"/>
    </location>
</feature>
<feature type="compositionally biased region" description="Pro residues" evidence="1">
    <location>
        <begin position="1"/>
        <end position="13"/>
    </location>
</feature>
<gene>
    <name evidence="2" type="ORF">KVT40_004143</name>
</gene>
<evidence type="ECO:0000313" key="2">
    <source>
        <dbReference type="EMBL" id="KAG8628270.1"/>
    </source>
</evidence>
<name>A0A8K0L6A5_9PEZI</name>
<keyword evidence="3" id="KW-1185">Reference proteome</keyword>
<sequence length="409" mass="45443">MTPKSPESPPPLDVPTQRHRRHLGTYLRKFGAVIRKKASDSGLPSTSQVENNHGLSTTTNPVRSSIDNASRHSKHAPSVDSMDRSSVASGRRSSVRSDPRSLDSRGSIMTGMSTVSNVDRSAARQERAQFLFAKYGLAMSSDFPPERNQASRSTTEPLQRIQKRARLRMHATCHECKTPFGAGSFCAKCKHRRCRLCPRAAPKGVQQLVEHTKRQLESLVEPPGGLDIKKLHVKESLYDYSAKSPTISVDSGRSTPSPITKTRSRYDSRVEPDLPDSPRTMESVLAARDPVLPRPLSLHMNIDAGAFEYRSPHNRDLCYSLEMATAKLCERQGLDLQKLQRLFPLSFKVVQALTTKSRQQRVFRLPRFKVRVPCPGCGQPLPGRAGSCQICMNVGFGGRHALRRPLAVC</sequence>